<dbReference type="KEGG" id="amic:Ami3637_05940"/>
<sequence>MKKFTCHCLEEQFKSPDKVYVGFDNQFLTEIPCIYKPNDKATFRRIKLETNYCPLCGAKLEEV</sequence>
<dbReference type="EMBL" id="CP047591">
    <property type="protein sequence ID" value="QHI71998.1"/>
    <property type="molecule type" value="Genomic_DNA"/>
</dbReference>
<organism evidence="1 2">
    <name type="scientific">Aminipila terrae</name>
    <dbReference type="NCBI Taxonomy" id="2697030"/>
    <lineage>
        <taxon>Bacteria</taxon>
        <taxon>Bacillati</taxon>
        <taxon>Bacillota</taxon>
        <taxon>Clostridia</taxon>
        <taxon>Peptostreptococcales</taxon>
        <taxon>Anaerovoracaceae</taxon>
        <taxon>Aminipila</taxon>
    </lineage>
</organism>
<evidence type="ECO:0000313" key="2">
    <source>
        <dbReference type="Proteomes" id="UP000463883"/>
    </source>
</evidence>
<gene>
    <name evidence="1" type="ORF">Ami3637_05940</name>
</gene>
<reference evidence="1 2" key="1">
    <citation type="submission" date="2020-01" db="EMBL/GenBank/DDBJ databases">
        <title>Genomic analysis of Aminipila sp. CBA3637.</title>
        <authorList>
            <person name="Kim Y.B."/>
            <person name="Roh S.W."/>
        </authorList>
    </citation>
    <scope>NUCLEOTIDE SEQUENCE [LARGE SCALE GENOMIC DNA]</scope>
    <source>
        <strain evidence="1 2">CBA3637</strain>
    </source>
</reference>
<proteinExistence type="predicted"/>
<evidence type="ECO:0000313" key="1">
    <source>
        <dbReference type="EMBL" id="QHI71998.1"/>
    </source>
</evidence>
<dbReference type="Proteomes" id="UP000463883">
    <property type="component" value="Chromosome"/>
</dbReference>
<keyword evidence="2" id="KW-1185">Reference proteome</keyword>
<dbReference type="AlphaFoldDB" id="A0A6P1MJ30"/>
<dbReference type="RefSeq" id="WP_162361768.1">
    <property type="nucleotide sequence ID" value="NZ_CP047591.1"/>
</dbReference>
<protein>
    <submittedName>
        <fullName evidence="1">Uncharacterized protein</fullName>
    </submittedName>
</protein>
<name>A0A6P1MJ30_9FIRM</name>
<accession>A0A6P1MJ30</accession>